<feature type="signal peptide" evidence="2">
    <location>
        <begin position="1"/>
        <end position="23"/>
    </location>
</feature>
<reference evidence="3 4" key="1">
    <citation type="journal article" date="1994" name="J. Ferment. Bioeng.">
        <title>Molecular cloning and nucleotide sequence of the gene for an alkaline protease from the alkalophilic Bacillus sp. KSM-K16.</title>
        <authorList>
            <person name="Hakamada Y."/>
            <person name="Kobayashi T."/>
            <person name="Hitomi J."/>
            <person name="Kawai S."/>
            <person name="Ito S."/>
        </authorList>
    </citation>
    <scope>NUCLEOTIDE SEQUENCE [LARGE SCALE GENOMIC DNA]</scope>
    <source>
        <strain evidence="3 4">KSM-K16</strain>
    </source>
</reference>
<reference evidence="3 4" key="5">
    <citation type="journal article" date="2007" name="Extremophiles">
        <title>Intragenomic diversity of the V1 regions of 16S rRNA genes in high-alkaline protease-producing Bacillus clausii spp.</title>
        <authorList>
            <person name="Kageyama Y."/>
            <person name="Takaki Y."/>
            <person name="Shimamura S."/>
            <person name="Nishi S."/>
            <person name="Nogi Y."/>
            <person name="Uchimura K."/>
            <person name="Kobayashi T."/>
            <person name="Hitomi J."/>
            <person name="Ozaki K."/>
            <person name="Kawai S."/>
            <person name="Ito S."/>
            <person name="Horikoshi K."/>
        </authorList>
    </citation>
    <scope>NUCLEOTIDE SEQUENCE [LARGE SCALE GENOMIC DNA]</scope>
    <source>
        <strain evidence="3 4">KSM-K16</strain>
    </source>
</reference>
<feature type="region of interest" description="Disordered" evidence="1">
    <location>
        <begin position="27"/>
        <end position="55"/>
    </location>
</feature>
<feature type="chain" id="PRO_5004263971" evidence="2">
    <location>
        <begin position="24"/>
        <end position="167"/>
    </location>
</feature>
<dbReference type="KEGG" id="bcl:ABC0961"/>
<dbReference type="eggNOG" id="ENOG5032V70">
    <property type="taxonomic scope" value="Bacteria"/>
</dbReference>
<dbReference type="EMBL" id="AP006627">
    <property type="protein sequence ID" value="BAD63500.1"/>
    <property type="molecule type" value="Genomic_DNA"/>
</dbReference>
<dbReference type="Proteomes" id="UP000001168">
    <property type="component" value="Chromosome"/>
</dbReference>
<dbReference type="GO" id="GO:0030435">
    <property type="term" value="P:sporulation resulting in formation of a cellular spore"/>
    <property type="evidence" value="ECO:0007669"/>
    <property type="project" value="InterPro"/>
</dbReference>
<feature type="compositionally biased region" description="Basic and acidic residues" evidence="1">
    <location>
        <begin position="27"/>
        <end position="43"/>
    </location>
</feature>
<organism evidence="3 4">
    <name type="scientific">Shouchella clausii (strain KSM-K16)</name>
    <name type="common">Alkalihalobacillus clausii</name>
    <dbReference type="NCBI Taxonomy" id="66692"/>
    <lineage>
        <taxon>Bacteria</taxon>
        <taxon>Bacillati</taxon>
        <taxon>Bacillota</taxon>
        <taxon>Bacilli</taxon>
        <taxon>Bacillales</taxon>
        <taxon>Bacillaceae</taxon>
        <taxon>Shouchella</taxon>
    </lineage>
</organism>
<evidence type="ECO:0000313" key="4">
    <source>
        <dbReference type="Proteomes" id="UP000001168"/>
    </source>
</evidence>
<evidence type="ECO:0000256" key="2">
    <source>
        <dbReference type="SAM" id="SignalP"/>
    </source>
</evidence>
<proteinExistence type="predicted"/>
<dbReference type="InterPro" id="IPR019076">
    <property type="entry name" value="Spore_lipoprot_YhcN/YlaJ-like"/>
</dbReference>
<dbReference type="NCBIfam" id="TIGR02898">
    <property type="entry name" value="spore_YhcN_YlaJ"/>
    <property type="match status" value="1"/>
</dbReference>
<keyword evidence="3" id="KW-0449">Lipoprotein</keyword>
<keyword evidence="4" id="KW-1185">Reference proteome</keyword>
<dbReference type="InterPro" id="IPR014247">
    <property type="entry name" value="Spore_lipoprot_YhcN/YlaJ"/>
</dbReference>
<dbReference type="PROSITE" id="PS51257">
    <property type="entry name" value="PROKAR_LIPOPROTEIN"/>
    <property type="match status" value="1"/>
</dbReference>
<gene>
    <name evidence="3" type="ordered locus">ABC0961</name>
</gene>
<protein>
    <submittedName>
        <fullName evidence="3">Lipoprotein</fullName>
    </submittedName>
</protein>
<dbReference type="HOGENOM" id="CLU_077663_0_1_9"/>
<reference evidence="4" key="4">
    <citation type="submission" date="2003-10" db="EMBL/GenBank/DDBJ databases">
        <title>The complete genome sequence of the alkaliphilic Bacillus clausii KSM-K16.</title>
        <authorList>
            <person name="Takaki Y."/>
            <person name="Kageyama Y."/>
            <person name="Shimamura S."/>
            <person name="Suzuki H."/>
            <person name="Nishi S."/>
            <person name="Hatada Y."/>
            <person name="Kawai S."/>
            <person name="Ito S."/>
            <person name="Horikoshi K."/>
        </authorList>
    </citation>
    <scope>NUCLEOTIDE SEQUENCE [LARGE SCALE GENOMIC DNA]</scope>
    <source>
        <strain evidence="4">KSM-K16</strain>
    </source>
</reference>
<dbReference type="Pfam" id="PF09580">
    <property type="entry name" value="Spore_YhcN_YlaJ"/>
    <property type="match status" value="1"/>
</dbReference>
<dbReference type="AlphaFoldDB" id="Q5WJF5"/>
<dbReference type="RefSeq" id="WP_011245816.1">
    <property type="nucleotide sequence ID" value="NC_006582.1"/>
</dbReference>
<keyword evidence="2" id="KW-0732">Signal</keyword>
<dbReference type="STRING" id="66692.ABC0961"/>
<reference evidence="3 4" key="2">
    <citation type="journal article" date="1995" name="Appl. Microbiol. Biotechnol.">
        <title>Purification and properties of an alkaline protease from alkalophilic Bacillus sp. KSM-K16.</title>
        <authorList>
            <person name="Kobayashi T."/>
            <person name="Hakamada Y."/>
            <person name="Adachi S."/>
            <person name="Hitomi J."/>
            <person name="Yoshimatsu T."/>
            <person name="Koike K."/>
            <person name="Kawai S."/>
            <person name="Ito S."/>
        </authorList>
    </citation>
    <scope>NUCLEOTIDE SEQUENCE [LARGE SCALE GENOMIC DNA]</scope>
    <source>
        <strain evidence="3 4">KSM-K16</strain>
    </source>
</reference>
<evidence type="ECO:0000256" key="1">
    <source>
        <dbReference type="SAM" id="MobiDB-lite"/>
    </source>
</evidence>
<name>Q5WJF5_SHOC1</name>
<reference evidence="3 4" key="3">
    <citation type="journal article" date="1997" name="Protein Eng.">
        <title>High-resolution crystal structure of M-protease: phylogeny aided analysis of the high-alkaline adaptation mechanism.</title>
        <authorList>
            <person name="Shirai T."/>
            <person name="Suzuki A."/>
            <person name="Yamane T."/>
            <person name="Ashida T."/>
            <person name="Kobayashi T."/>
            <person name="Ito S."/>
        </authorList>
    </citation>
    <scope>NUCLEOTIDE SEQUENCE [LARGE SCALE GENOMIC DNA]</scope>
    <source>
        <strain evidence="3 4">KSM-K16</strain>
    </source>
</reference>
<sequence length="167" mass="18995">MNRIKQFSAICLIGLVLTGCGMAQNNNDRDQQVDDNDNRETETRQQGYDDNAGPVEDRLEVADETAERVAELDEVERANVLIAGDNAYVAVMMTNRGEDEVTEELKEKIAEQVRKTDENMNNVYVSSNPDFVERARDYTDRINNGEPVKGFVDEFNETIRRIFPNAK</sequence>
<evidence type="ECO:0000313" key="3">
    <source>
        <dbReference type="EMBL" id="BAD63500.1"/>
    </source>
</evidence>
<dbReference type="OrthoDB" id="1707228at2"/>
<accession>Q5WJF5</accession>